<dbReference type="EMBL" id="MU826352">
    <property type="protein sequence ID" value="KAJ7380736.1"/>
    <property type="molecule type" value="Genomic_DNA"/>
</dbReference>
<keyword evidence="3" id="KW-1185">Reference proteome</keyword>
<organism evidence="2 3">
    <name type="scientific">Desmophyllum pertusum</name>
    <dbReference type="NCBI Taxonomy" id="174260"/>
    <lineage>
        <taxon>Eukaryota</taxon>
        <taxon>Metazoa</taxon>
        <taxon>Cnidaria</taxon>
        <taxon>Anthozoa</taxon>
        <taxon>Hexacorallia</taxon>
        <taxon>Scleractinia</taxon>
        <taxon>Caryophylliina</taxon>
        <taxon>Caryophylliidae</taxon>
        <taxon>Desmophyllum</taxon>
    </lineage>
</organism>
<reference evidence="2" key="1">
    <citation type="submission" date="2023-01" db="EMBL/GenBank/DDBJ databases">
        <title>Genome assembly of the deep-sea coral Lophelia pertusa.</title>
        <authorList>
            <person name="Herrera S."/>
            <person name="Cordes E."/>
        </authorList>
    </citation>
    <scope>NUCLEOTIDE SEQUENCE</scope>
    <source>
        <strain evidence="2">USNM1676648</strain>
        <tissue evidence="2">Polyp</tissue>
    </source>
</reference>
<protein>
    <submittedName>
        <fullName evidence="2">Uncharacterized protein</fullName>
    </submittedName>
</protein>
<evidence type="ECO:0000313" key="3">
    <source>
        <dbReference type="Proteomes" id="UP001163046"/>
    </source>
</evidence>
<dbReference type="Proteomes" id="UP001163046">
    <property type="component" value="Unassembled WGS sequence"/>
</dbReference>
<gene>
    <name evidence="2" type="ORF">OS493_007109</name>
</gene>
<dbReference type="OrthoDB" id="5797993at2759"/>
<dbReference type="PANTHER" id="PTHR37962">
    <property type="entry name" value="MALE STERILE (3) 76CA"/>
    <property type="match status" value="1"/>
</dbReference>
<dbReference type="PANTHER" id="PTHR37962:SF2">
    <property type="entry name" value="MALE STERILE (3) 76CA"/>
    <property type="match status" value="1"/>
</dbReference>
<accession>A0A9W9ZFV4</accession>
<evidence type="ECO:0000313" key="2">
    <source>
        <dbReference type="EMBL" id="KAJ7380736.1"/>
    </source>
</evidence>
<name>A0A9W9ZFV4_9CNID</name>
<evidence type="ECO:0000256" key="1">
    <source>
        <dbReference type="SAM" id="MobiDB-lite"/>
    </source>
</evidence>
<feature type="compositionally biased region" description="Low complexity" evidence="1">
    <location>
        <begin position="141"/>
        <end position="159"/>
    </location>
</feature>
<proteinExistence type="predicted"/>
<feature type="region of interest" description="Disordered" evidence="1">
    <location>
        <begin position="141"/>
        <end position="178"/>
    </location>
</feature>
<comment type="caution">
    <text evidence="2">The sequence shown here is derived from an EMBL/GenBank/DDBJ whole genome shotgun (WGS) entry which is preliminary data.</text>
</comment>
<sequence>MEEAFREWSVERVAEWLKEKGFDEEIIHKFRDNIHEVPASSVSASYFALPEGVKYTPVRKKEKLTASEIKQLEPTTKLVYLNVLSKIRNGTIEVFPGNEIPNIRSNPASAAKVSALVDRLCDDGCIVKYIDFGREKAKKVSVSSSGTSSGGNSSDSSKSNDTELLVSDDSANSSEPESDDRIAVWRCKSEISQARLGGRDGSNACTLIAIVLGRMFCRNESQLFVLFQKGTSSPLNTSWLHALANAIVDGNTIYDKHMSNKSPCLLDVETACSLAESELKVARICEPLPVWFNSDFECAPLATIEYQLFLFSLNEGRNCTMESPMESLV</sequence>
<dbReference type="AlphaFoldDB" id="A0A9W9ZFV4"/>